<protein>
    <submittedName>
        <fullName evidence="10">Endonuclease/exonuclease/phosphatase</fullName>
    </submittedName>
</protein>
<comment type="cofactor">
    <cofactor evidence="2">
        <name>Mg(2+)</name>
        <dbReference type="ChEBI" id="CHEBI:18420"/>
    </cofactor>
</comment>
<dbReference type="GO" id="GO:0004519">
    <property type="term" value="F:endonuclease activity"/>
    <property type="evidence" value="ECO:0007669"/>
    <property type="project" value="UniProtKB-KW"/>
</dbReference>
<name>A0A7L4YR55_9ACTN</name>
<dbReference type="InterPro" id="IPR005135">
    <property type="entry name" value="Endo/exonuclease/phosphatase"/>
</dbReference>
<keyword evidence="10" id="KW-0269">Exonuclease</keyword>
<dbReference type="AlphaFoldDB" id="A0A7L4YR55"/>
<dbReference type="EMBL" id="CP047156">
    <property type="protein sequence ID" value="QHC01725.1"/>
    <property type="molecule type" value="Genomic_DNA"/>
</dbReference>
<dbReference type="SUPFAM" id="SSF56219">
    <property type="entry name" value="DNase I-like"/>
    <property type="match status" value="1"/>
</dbReference>
<dbReference type="Pfam" id="PF03372">
    <property type="entry name" value="Exo_endo_phos"/>
    <property type="match status" value="1"/>
</dbReference>
<sequence>MSGSSTLTVASFNIRFQTRKDGRNNWPRRRRAVASLVRSWEADVLALQEVLPRQRRYLQRHLDGYEWYGAGRADGRDEGEQSPVALRSSRFHAREWRTRWLSLTPDVPGSLGWDARIPRVATVVLATAAQPGPDEEIGIISTHFDHRSAAARRGGAELIVQTVMADADRDWVVMGDLNAAHDSDVLAILREGGLRSVLPDDAGGTLHGWSGRRDGARIDHILVHGRWVVEDAWIDHTEPDGRLASDHWPVLARLRRG</sequence>
<dbReference type="KEGG" id="eke:EK0264_16495"/>
<dbReference type="Gene3D" id="3.60.10.10">
    <property type="entry name" value="Endonuclease/exonuclease/phosphatase"/>
    <property type="match status" value="1"/>
</dbReference>
<proteinExistence type="predicted"/>
<comment type="cofactor">
    <cofactor evidence="1">
        <name>Mn(2+)</name>
        <dbReference type="ChEBI" id="CHEBI:29035"/>
    </cofactor>
</comment>
<dbReference type="CDD" id="cd09083">
    <property type="entry name" value="EEP-1"/>
    <property type="match status" value="1"/>
</dbReference>
<keyword evidence="6" id="KW-0378">Hydrolase</keyword>
<dbReference type="GO" id="GO:0046872">
    <property type="term" value="F:metal ion binding"/>
    <property type="evidence" value="ECO:0007669"/>
    <property type="project" value="UniProtKB-KW"/>
</dbReference>
<keyword evidence="10" id="KW-0255">Endonuclease</keyword>
<dbReference type="OrthoDB" id="9793162at2"/>
<evidence type="ECO:0000313" key="11">
    <source>
        <dbReference type="Proteomes" id="UP000463857"/>
    </source>
</evidence>
<evidence type="ECO:0000256" key="8">
    <source>
        <dbReference type="ARBA" id="ARBA00023204"/>
    </source>
</evidence>
<evidence type="ECO:0000313" key="10">
    <source>
        <dbReference type="EMBL" id="QHC01725.1"/>
    </source>
</evidence>
<dbReference type="InterPro" id="IPR051547">
    <property type="entry name" value="TDP2-like"/>
</dbReference>
<evidence type="ECO:0000256" key="4">
    <source>
        <dbReference type="ARBA" id="ARBA00022723"/>
    </source>
</evidence>
<dbReference type="GO" id="GO:0006281">
    <property type="term" value="P:DNA repair"/>
    <property type="evidence" value="ECO:0007669"/>
    <property type="project" value="UniProtKB-KW"/>
</dbReference>
<dbReference type="GO" id="GO:0004527">
    <property type="term" value="F:exonuclease activity"/>
    <property type="evidence" value="ECO:0007669"/>
    <property type="project" value="UniProtKB-KW"/>
</dbReference>
<dbReference type="RefSeq" id="WP_159546860.1">
    <property type="nucleotide sequence ID" value="NZ_CP047156.1"/>
</dbReference>
<reference evidence="10 11" key="1">
    <citation type="journal article" date="2018" name="Int. J. Syst. Evol. Microbiol.">
        <title>Epidermidibacterium keratini gen. nov., sp. nov., a member of the family Sporichthyaceae, isolated from keratin epidermis.</title>
        <authorList>
            <person name="Lee D.G."/>
            <person name="Trujillo M.E."/>
            <person name="Kang S."/>
            <person name="Nam J.J."/>
            <person name="Kim Y.J."/>
        </authorList>
    </citation>
    <scope>NUCLEOTIDE SEQUENCE [LARGE SCALE GENOMIC DNA]</scope>
    <source>
        <strain evidence="10 11">EPI-7</strain>
    </source>
</reference>
<keyword evidence="5" id="KW-0227">DNA damage</keyword>
<organism evidence="10 11">
    <name type="scientific">Epidermidibacterium keratini</name>
    <dbReference type="NCBI Taxonomy" id="1891644"/>
    <lineage>
        <taxon>Bacteria</taxon>
        <taxon>Bacillati</taxon>
        <taxon>Actinomycetota</taxon>
        <taxon>Actinomycetes</taxon>
        <taxon>Sporichthyales</taxon>
        <taxon>Sporichthyaceae</taxon>
        <taxon>Epidermidibacterium</taxon>
    </lineage>
</organism>
<keyword evidence="4" id="KW-0479">Metal-binding</keyword>
<evidence type="ECO:0000259" key="9">
    <source>
        <dbReference type="Pfam" id="PF03372"/>
    </source>
</evidence>
<evidence type="ECO:0000256" key="5">
    <source>
        <dbReference type="ARBA" id="ARBA00022763"/>
    </source>
</evidence>
<dbReference type="PANTHER" id="PTHR15822">
    <property type="entry name" value="TRAF AND TNF RECEPTOR-ASSOCIATED PROTEIN"/>
    <property type="match status" value="1"/>
</dbReference>
<evidence type="ECO:0000256" key="2">
    <source>
        <dbReference type="ARBA" id="ARBA00001946"/>
    </source>
</evidence>
<feature type="domain" description="Endonuclease/exonuclease/phosphatase" evidence="9">
    <location>
        <begin position="10"/>
        <end position="247"/>
    </location>
</feature>
<evidence type="ECO:0000256" key="1">
    <source>
        <dbReference type="ARBA" id="ARBA00001936"/>
    </source>
</evidence>
<keyword evidence="7" id="KW-0460">Magnesium</keyword>
<dbReference type="PANTHER" id="PTHR15822:SF4">
    <property type="entry name" value="TYROSYL-DNA PHOSPHODIESTERASE 2"/>
    <property type="match status" value="1"/>
</dbReference>
<evidence type="ECO:0000256" key="3">
    <source>
        <dbReference type="ARBA" id="ARBA00022722"/>
    </source>
</evidence>
<dbReference type="Proteomes" id="UP000463857">
    <property type="component" value="Chromosome"/>
</dbReference>
<keyword evidence="3" id="KW-0540">Nuclease</keyword>
<dbReference type="InterPro" id="IPR036691">
    <property type="entry name" value="Endo/exonu/phosph_ase_sf"/>
</dbReference>
<keyword evidence="8" id="KW-0234">DNA repair</keyword>
<keyword evidence="11" id="KW-1185">Reference proteome</keyword>
<evidence type="ECO:0000256" key="6">
    <source>
        <dbReference type="ARBA" id="ARBA00022801"/>
    </source>
</evidence>
<accession>A0A7L4YR55</accession>
<gene>
    <name evidence="10" type="ORF">EK0264_16495</name>
</gene>
<evidence type="ECO:0000256" key="7">
    <source>
        <dbReference type="ARBA" id="ARBA00022842"/>
    </source>
</evidence>
<dbReference type="InParanoid" id="A0A7L4YR55"/>